<keyword evidence="2" id="KW-1185">Reference proteome</keyword>
<evidence type="ECO:0000313" key="1">
    <source>
        <dbReference type="EMBL" id="KAB5590987.1"/>
    </source>
</evidence>
<name>A0A5N5QI76_9AGAM</name>
<dbReference type="Proteomes" id="UP000383932">
    <property type="component" value="Unassembled WGS sequence"/>
</dbReference>
<dbReference type="AlphaFoldDB" id="A0A5N5QI76"/>
<proteinExistence type="predicted"/>
<protein>
    <submittedName>
        <fullName evidence="1">Uncharacterized protein</fullName>
    </submittedName>
</protein>
<organism evidence="1 2">
    <name type="scientific">Ceratobasidium theobromae</name>
    <dbReference type="NCBI Taxonomy" id="1582974"/>
    <lineage>
        <taxon>Eukaryota</taxon>
        <taxon>Fungi</taxon>
        <taxon>Dikarya</taxon>
        <taxon>Basidiomycota</taxon>
        <taxon>Agaricomycotina</taxon>
        <taxon>Agaricomycetes</taxon>
        <taxon>Cantharellales</taxon>
        <taxon>Ceratobasidiaceae</taxon>
        <taxon>Ceratobasidium</taxon>
    </lineage>
</organism>
<sequence>MMPRFWNEQAGRIAKQAAGSLTPTPTPFFNRTTDFIRHFAKSKPCKSWAKRWRKFRRAHPNSATASHPGNSPRLKLHSVHKEPERHCNIYAQLIRARVMGDKRPTYIRLTNGIPPLVHAGLPSKTSTSRIFLSTALLIRVLAASSRG</sequence>
<evidence type="ECO:0000313" key="2">
    <source>
        <dbReference type="Proteomes" id="UP000383932"/>
    </source>
</evidence>
<comment type="caution">
    <text evidence="1">The sequence shown here is derived from an EMBL/GenBank/DDBJ whole genome shotgun (WGS) entry which is preliminary data.</text>
</comment>
<reference evidence="1 2" key="1">
    <citation type="journal article" date="2019" name="Fungal Biol. Biotechnol.">
        <title>Draft genome sequence of fastidious pathogen Ceratobasidium theobromae, which causes vascular-streak dieback in Theobroma cacao.</title>
        <authorList>
            <person name="Ali S.S."/>
            <person name="Asman A."/>
            <person name="Shao J."/>
            <person name="Firmansyah A.P."/>
            <person name="Susilo A.W."/>
            <person name="Rosmana A."/>
            <person name="McMahon P."/>
            <person name="Junaid M."/>
            <person name="Guest D."/>
            <person name="Kheng T.Y."/>
            <person name="Meinhardt L.W."/>
            <person name="Bailey B.A."/>
        </authorList>
    </citation>
    <scope>NUCLEOTIDE SEQUENCE [LARGE SCALE GENOMIC DNA]</scope>
    <source>
        <strain evidence="1 2">CT2</strain>
    </source>
</reference>
<accession>A0A5N5QI76</accession>
<gene>
    <name evidence="1" type="ORF">CTheo_5579</name>
</gene>
<dbReference type="EMBL" id="SSOP01000131">
    <property type="protein sequence ID" value="KAB5590987.1"/>
    <property type="molecule type" value="Genomic_DNA"/>
</dbReference>